<dbReference type="Proteomes" id="UP000799428">
    <property type="component" value="Unassembled WGS sequence"/>
</dbReference>
<proteinExistence type="predicted"/>
<feature type="compositionally biased region" description="Acidic residues" evidence="1">
    <location>
        <begin position="446"/>
        <end position="459"/>
    </location>
</feature>
<dbReference type="EMBL" id="MU005771">
    <property type="protein sequence ID" value="KAF2708616.1"/>
    <property type="molecule type" value="Genomic_DNA"/>
</dbReference>
<feature type="compositionally biased region" description="Basic and acidic residues" evidence="1">
    <location>
        <begin position="394"/>
        <end position="404"/>
    </location>
</feature>
<feature type="region of interest" description="Disordered" evidence="1">
    <location>
        <begin position="361"/>
        <end position="459"/>
    </location>
</feature>
<gene>
    <name evidence="2" type="ORF">K504DRAFT_502639</name>
</gene>
<organism evidence="2 3">
    <name type="scientific">Pleomassaria siparia CBS 279.74</name>
    <dbReference type="NCBI Taxonomy" id="1314801"/>
    <lineage>
        <taxon>Eukaryota</taxon>
        <taxon>Fungi</taxon>
        <taxon>Dikarya</taxon>
        <taxon>Ascomycota</taxon>
        <taxon>Pezizomycotina</taxon>
        <taxon>Dothideomycetes</taxon>
        <taxon>Pleosporomycetidae</taxon>
        <taxon>Pleosporales</taxon>
        <taxon>Pleomassariaceae</taxon>
        <taxon>Pleomassaria</taxon>
    </lineage>
</organism>
<evidence type="ECO:0000313" key="3">
    <source>
        <dbReference type="Proteomes" id="UP000799428"/>
    </source>
</evidence>
<accession>A0A6G1K6V2</accession>
<evidence type="ECO:0000256" key="1">
    <source>
        <dbReference type="SAM" id="MobiDB-lite"/>
    </source>
</evidence>
<sequence>MSNTHKSPTYEGLSTALLAANASVGMVHGDDEILHNNLIFLYSECLKDIQLQRRELQDQLDRFVISERQIVNAYNVHRLGNSINNDEDYDIIDNIPDVLEYFPLRAAATALGFTFKQPQPLRVIRQGTPESTSPAPFIAPRKVTSDRQSTYGKLGNAPSMNLGFPEGNVTAVELLVFTPEALKSWDVIQRLCSNGFQCPAMAYIINTHREMPNGDVPFNTVLRMMQGSIKQRPEPEFKTWNVGTNVNPDNWDNTDVSVDGFRIPRVTHPSTKLQNHARNAQADPIPFRDLANGVSMMPFGPDALDLTRCVEHHIAHPDDKWFYPTDFQALLNHIGGPMAVQPHHHDNAAFIRWNAHRLVSRSKRRKAKQTKPQPMTPVPDAHTRTATSIAKKLTTKETDQENSKSDVQNGTPIVGARESELRDRRTFKYYKSPSLEESEELPHQESDEDSQGSDLYEYE</sequence>
<keyword evidence="3" id="KW-1185">Reference proteome</keyword>
<dbReference type="AlphaFoldDB" id="A0A6G1K6V2"/>
<evidence type="ECO:0000313" key="2">
    <source>
        <dbReference type="EMBL" id="KAF2708616.1"/>
    </source>
</evidence>
<feature type="compositionally biased region" description="Basic and acidic residues" evidence="1">
    <location>
        <begin position="417"/>
        <end position="426"/>
    </location>
</feature>
<name>A0A6G1K6V2_9PLEO</name>
<reference evidence="2" key="1">
    <citation type="journal article" date="2020" name="Stud. Mycol.">
        <title>101 Dothideomycetes genomes: a test case for predicting lifestyles and emergence of pathogens.</title>
        <authorList>
            <person name="Haridas S."/>
            <person name="Albert R."/>
            <person name="Binder M."/>
            <person name="Bloem J."/>
            <person name="Labutti K."/>
            <person name="Salamov A."/>
            <person name="Andreopoulos B."/>
            <person name="Baker S."/>
            <person name="Barry K."/>
            <person name="Bills G."/>
            <person name="Bluhm B."/>
            <person name="Cannon C."/>
            <person name="Castanera R."/>
            <person name="Culley D."/>
            <person name="Daum C."/>
            <person name="Ezra D."/>
            <person name="Gonzalez J."/>
            <person name="Henrissat B."/>
            <person name="Kuo A."/>
            <person name="Liang C."/>
            <person name="Lipzen A."/>
            <person name="Lutzoni F."/>
            <person name="Magnuson J."/>
            <person name="Mondo S."/>
            <person name="Nolan M."/>
            <person name="Ohm R."/>
            <person name="Pangilinan J."/>
            <person name="Park H.-J."/>
            <person name="Ramirez L."/>
            <person name="Alfaro M."/>
            <person name="Sun H."/>
            <person name="Tritt A."/>
            <person name="Yoshinaga Y."/>
            <person name="Zwiers L.-H."/>
            <person name="Turgeon B."/>
            <person name="Goodwin S."/>
            <person name="Spatafora J."/>
            <person name="Crous P."/>
            <person name="Grigoriev I."/>
        </authorList>
    </citation>
    <scope>NUCLEOTIDE SEQUENCE</scope>
    <source>
        <strain evidence="2">CBS 279.74</strain>
    </source>
</reference>
<dbReference type="OrthoDB" id="3675232at2759"/>
<protein>
    <submittedName>
        <fullName evidence="2">Uncharacterized protein</fullName>
    </submittedName>
</protein>